<dbReference type="AlphaFoldDB" id="A0A1G1VTB5"/>
<feature type="region of interest" description="Disordered" evidence="1">
    <location>
        <begin position="1"/>
        <end position="34"/>
    </location>
</feature>
<reference evidence="3 4" key="1">
    <citation type="journal article" date="2016" name="Nat. Commun.">
        <title>Thousands of microbial genomes shed light on interconnected biogeochemical processes in an aquifer system.</title>
        <authorList>
            <person name="Anantharaman K."/>
            <person name="Brown C.T."/>
            <person name="Hug L.A."/>
            <person name="Sharon I."/>
            <person name="Castelle C.J."/>
            <person name="Probst A.J."/>
            <person name="Thomas B.C."/>
            <person name="Singh A."/>
            <person name="Wilkins M.J."/>
            <person name="Karaoz U."/>
            <person name="Brodie E.L."/>
            <person name="Williams K.H."/>
            <person name="Hubbard S.S."/>
            <person name="Banfield J.F."/>
        </authorList>
    </citation>
    <scope>NUCLEOTIDE SEQUENCE [LARGE SCALE GENOMIC DNA]</scope>
</reference>
<keyword evidence="2" id="KW-0812">Transmembrane</keyword>
<gene>
    <name evidence="3" type="ORF">A2786_04055</name>
</gene>
<accession>A0A1G1VTB5</accession>
<feature type="transmembrane region" description="Helical" evidence="2">
    <location>
        <begin position="41"/>
        <end position="63"/>
    </location>
</feature>
<keyword evidence="2" id="KW-0472">Membrane</keyword>
<keyword evidence="2" id="KW-1133">Transmembrane helix</keyword>
<evidence type="ECO:0000256" key="2">
    <source>
        <dbReference type="SAM" id="Phobius"/>
    </source>
</evidence>
<evidence type="ECO:0000256" key="1">
    <source>
        <dbReference type="SAM" id="MobiDB-lite"/>
    </source>
</evidence>
<sequence>MPDQPPPQPETVAKPPMAETPEKRQASILIKEPPKEGKGPILKTALIVLAILIAGVGTGYVLSTSLGKSKSLKSTETIGKEGLKVGDVFGNPDEKTFRDEVEGVLIRGGIDGEGSHHLSRTGGESQNVYLTSSVVDLERFVNHKVKLWGETFSAQTAGWLMDVGRVEILELNAQDPNPPEEE</sequence>
<evidence type="ECO:0000313" key="4">
    <source>
        <dbReference type="Proteomes" id="UP000179233"/>
    </source>
</evidence>
<comment type="caution">
    <text evidence="3">The sequence shown here is derived from an EMBL/GenBank/DDBJ whole genome shotgun (WGS) entry which is preliminary data.</text>
</comment>
<evidence type="ECO:0000313" key="3">
    <source>
        <dbReference type="EMBL" id="OGY18645.1"/>
    </source>
</evidence>
<dbReference type="Proteomes" id="UP000179233">
    <property type="component" value="Unassembled WGS sequence"/>
</dbReference>
<proteinExistence type="predicted"/>
<name>A0A1G1VTB5_9BACT</name>
<protein>
    <submittedName>
        <fullName evidence="3">Uncharacterized protein</fullName>
    </submittedName>
</protein>
<dbReference type="EMBL" id="MHCJ01000003">
    <property type="protein sequence ID" value="OGY18645.1"/>
    <property type="molecule type" value="Genomic_DNA"/>
</dbReference>
<organism evidence="3 4">
    <name type="scientific">Candidatus Chisholmbacteria bacterium RIFCSPHIGHO2_01_FULL_52_32</name>
    <dbReference type="NCBI Taxonomy" id="1797591"/>
    <lineage>
        <taxon>Bacteria</taxon>
        <taxon>Candidatus Chisholmiibacteriota</taxon>
    </lineage>
</organism>